<dbReference type="PROSITE" id="PS50839">
    <property type="entry name" value="CHASE"/>
    <property type="match status" value="1"/>
</dbReference>
<feature type="domain" description="CHASE" evidence="12">
    <location>
        <begin position="112"/>
        <end position="248"/>
    </location>
</feature>
<evidence type="ECO:0000256" key="3">
    <source>
        <dbReference type="ARBA" id="ARBA00004651"/>
    </source>
</evidence>
<evidence type="ECO:0000256" key="6">
    <source>
        <dbReference type="ARBA" id="ARBA00022692"/>
    </source>
</evidence>
<dbReference type="GO" id="GO:1902201">
    <property type="term" value="P:negative regulation of bacterial-type flagellum-dependent cell motility"/>
    <property type="evidence" value="ECO:0007669"/>
    <property type="project" value="TreeGrafter"/>
</dbReference>
<comment type="subcellular location">
    <subcellularLocation>
        <location evidence="2">Cell inner membrane</location>
    </subcellularLocation>
    <subcellularLocation>
        <location evidence="3">Cell membrane</location>
        <topology evidence="3">Multi-pass membrane protein</topology>
    </subcellularLocation>
</comment>
<organism evidence="15 16">
    <name type="scientific">Pseudomonas fluvialis</name>
    <dbReference type="NCBI Taxonomy" id="1793966"/>
    <lineage>
        <taxon>Bacteria</taxon>
        <taxon>Pseudomonadati</taxon>
        <taxon>Pseudomonadota</taxon>
        <taxon>Gammaproteobacteria</taxon>
        <taxon>Pseudomonadales</taxon>
        <taxon>Pseudomonadaceae</taxon>
        <taxon>Pseudomonas</taxon>
    </lineage>
</organism>
<comment type="catalytic activity">
    <reaction evidence="9">
        <text>2 GTP = 3',3'-c-di-GMP + 2 diphosphate</text>
        <dbReference type="Rhea" id="RHEA:24898"/>
        <dbReference type="ChEBI" id="CHEBI:33019"/>
        <dbReference type="ChEBI" id="CHEBI:37565"/>
        <dbReference type="ChEBI" id="CHEBI:58805"/>
        <dbReference type="EC" id="2.7.7.65"/>
    </reaction>
</comment>
<dbReference type="EMBL" id="PIYS01000027">
    <property type="protein sequence ID" value="PKF70393.1"/>
    <property type="molecule type" value="Genomic_DNA"/>
</dbReference>
<dbReference type="Gene3D" id="3.30.450.350">
    <property type="entry name" value="CHASE domain"/>
    <property type="match status" value="1"/>
</dbReference>
<dbReference type="Pfam" id="PF00672">
    <property type="entry name" value="HAMP"/>
    <property type="match status" value="1"/>
</dbReference>
<dbReference type="InterPro" id="IPR050469">
    <property type="entry name" value="Diguanylate_Cyclase"/>
</dbReference>
<feature type="coiled-coil region" evidence="10">
    <location>
        <begin position="687"/>
        <end position="735"/>
    </location>
</feature>
<dbReference type="InterPro" id="IPR006189">
    <property type="entry name" value="CHASE_dom"/>
</dbReference>
<dbReference type="RefSeq" id="WP_101194107.1">
    <property type="nucleotide sequence ID" value="NZ_PIYS01000027.1"/>
</dbReference>
<evidence type="ECO:0000313" key="16">
    <source>
        <dbReference type="Proteomes" id="UP000242861"/>
    </source>
</evidence>
<feature type="transmembrane region" description="Helical" evidence="11">
    <location>
        <begin position="16"/>
        <end position="36"/>
    </location>
</feature>
<dbReference type="Gene3D" id="3.30.70.270">
    <property type="match status" value="1"/>
</dbReference>
<dbReference type="CDD" id="cd01949">
    <property type="entry name" value="GGDEF"/>
    <property type="match status" value="1"/>
</dbReference>
<protein>
    <recommendedName>
        <fullName evidence="4">diguanylate cyclase</fullName>
        <ecNumber evidence="4">2.7.7.65</ecNumber>
    </recommendedName>
</protein>
<dbReference type="SUPFAM" id="SSF158472">
    <property type="entry name" value="HAMP domain-like"/>
    <property type="match status" value="1"/>
</dbReference>
<feature type="domain" description="GGDEF" evidence="14">
    <location>
        <begin position="763"/>
        <end position="898"/>
    </location>
</feature>
<evidence type="ECO:0000256" key="4">
    <source>
        <dbReference type="ARBA" id="ARBA00012528"/>
    </source>
</evidence>
<accession>A0A2I0CMS6</accession>
<dbReference type="NCBIfam" id="TIGR00254">
    <property type="entry name" value="GGDEF"/>
    <property type="match status" value="1"/>
</dbReference>
<evidence type="ECO:0000259" key="14">
    <source>
        <dbReference type="PROSITE" id="PS50887"/>
    </source>
</evidence>
<dbReference type="GO" id="GO:0052621">
    <property type="term" value="F:diguanylate cyclase activity"/>
    <property type="evidence" value="ECO:0007669"/>
    <property type="project" value="UniProtKB-EC"/>
</dbReference>
<reference evidence="16" key="1">
    <citation type="submission" date="2017-12" db="EMBL/GenBank/DDBJ databases">
        <authorList>
            <person name="Yu X.-Y."/>
        </authorList>
    </citation>
    <scope>NUCLEOTIDE SEQUENCE [LARGE SCALE GENOMIC DNA]</scope>
    <source>
        <strain evidence="16">ZYSR67-Z</strain>
    </source>
</reference>
<evidence type="ECO:0000259" key="13">
    <source>
        <dbReference type="PROSITE" id="PS50885"/>
    </source>
</evidence>
<dbReference type="Gene3D" id="3.30.450.20">
    <property type="entry name" value="PAS domain"/>
    <property type="match status" value="1"/>
</dbReference>
<dbReference type="PANTHER" id="PTHR45138:SF9">
    <property type="entry name" value="DIGUANYLATE CYCLASE DGCM-RELATED"/>
    <property type="match status" value="1"/>
</dbReference>
<feature type="transmembrane region" description="Helical" evidence="11">
    <location>
        <begin position="637"/>
        <end position="659"/>
    </location>
</feature>
<comment type="cofactor">
    <cofactor evidence="1">
        <name>Mg(2+)</name>
        <dbReference type="ChEBI" id="CHEBI:18420"/>
    </cofactor>
</comment>
<dbReference type="InterPro" id="IPR043128">
    <property type="entry name" value="Rev_trsase/Diguanyl_cyclase"/>
</dbReference>
<dbReference type="Pfam" id="PF00990">
    <property type="entry name" value="GGDEF"/>
    <property type="match status" value="1"/>
</dbReference>
<gene>
    <name evidence="15" type="ORF">CW360_13920</name>
</gene>
<dbReference type="Pfam" id="PF02743">
    <property type="entry name" value="dCache_1"/>
    <property type="match status" value="1"/>
</dbReference>
<evidence type="ECO:0000256" key="10">
    <source>
        <dbReference type="SAM" id="Coils"/>
    </source>
</evidence>
<dbReference type="SMART" id="SM01079">
    <property type="entry name" value="CHASE"/>
    <property type="match status" value="1"/>
</dbReference>
<evidence type="ECO:0000256" key="1">
    <source>
        <dbReference type="ARBA" id="ARBA00001946"/>
    </source>
</evidence>
<feature type="transmembrane region" description="Helical" evidence="11">
    <location>
        <begin position="302"/>
        <end position="323"/>
    </location>
</feature>
<evidence type="ECO:0000256" key="9">
    <source>
        <dbReference type="ARBA" id="ARBA00034247"/>
    </source>
</evidence>
<keyword evidence="6 11" id="KW-0812">Transmembrane</keyword>
<dbReference type="EC" id="2.7.7.65" evidence="4"/>
<dbReference type="PROSITE" id="PS50887">
    <property type="entry name" value="GGDEF"/>
    <property type="match status" value="1"/>
</dbReference>
<dbReference type="PANTHER" id="PTHR45138">
    <property type="entry name" value="REGULATORY COMPONENTS OF SENSORY TRANSDUCTION SYSTEM"/>
    <property type="match status" value="1"/>
</dbReference>
<dbReference type="InterPro" id="IPR033479">
    <property type="entry name" value="dCache_1"/>
</dbReference>
<dbReference type="GO" id="GO:0043709">
    <property type="term" value="P:cell adhesion involved in single-species biofilm formation"/>
    <property type="evidence" value="ECO:0007669"/>
    <property type="project" value="TreeGrafter"/>
</dbReference>
<feature type="transmembrane region" description="Helical" evidence="11">
    <location>
        <begin position="264"/>
        <end position="282"/>
    </location>
</feature>
<dbReference type="InterPro" id="IPR029787">
    <property type="entry name" value="Nucleotide_cyclase"/>
</dbReference>
<keyword evidence="10" id="KW-0175">Coiled coil</keyword>
<name>A0A2I0CMS6_9PSED</name>
<dbReference type="Proteomes" id="UP000242861">
    <property type="component" value="Unassembled WGS sequence"/>
</dbReference>
<keyword evidence="8 11" id="KW-0472">Membrane</keyword>
<dbReference type="Gene3D" id="6.10.340.10">
    <property type="match status" value="1"/>
</dbReference>
<dbReference type="InterPro" id="IPR042240">
    <property type="entry name" value="CHASE_sf"/>
</dbReference>
<feature type="domain" description="HAMP" evidence="13">
    <location>
        <begin position="656"/>
        <end position="709"/>
    </location>
</feature>
<proteinExistence type="predicted"/>
<keyword evidence="5" id="KW-1003">Cell membrane</keyword>
<dbReference type="GO" id="GO:0005886">
    <property type="term" value="C:plasma membrane"/>
    <property type="evidence" value="ECO:0007669"/>
    <property type="project" value="UniProtKB-SubCell"/>
</dbReference>
<evidence type="ECO:0000256" key="7">
    <source>
        <dbReference type="ARBA" id="ARBA00022989"/>
    </source>
</evidence>
<comment type="caution">
    <text evidence="15">The sequence shown here is derived from an EMBL/GenBank/DDBJ whole genome shotgun (WGS) entry which is preliminary data.</text>
</comment>
<evidence type="ECO:0000256" key="5">
    <source>
        <dbReference type="ARBA" id="ARBA00022475"/>
    </source>
</evidence>
<dbReference type="GO" id="GO:0007165">
    <property type="term" value="P:signal transduction"/>
    <property type="evidence" value="ECO:0007669"/>
    <property type="project" value="InterPro"/>
</dbReference>
<dbReference type="FunFam" id="3.30.70.270:FF:000001">
    <property type="entry name" value="Diguanylate cyclase domain protein"/>
    <property type="match status" value="1"/>
</dbReference>
<feature type="coiled-coil region" evidence="10">
    <location>
        <begin position="36"/>
        <end position="77"/>
    </location>
</feature>
<evidence type="ECO:0000313" key="15">
    <source>
        <dbReference type="EMBL" id="PKF70393.1"/>
    </source>
</evidence>
<evidence type="ECO:0000256" key="2">
    <source>
        <dbReference type="ARBA" id="ARBA00004533"/>
    </source>
</evidence>
<evidence type="ECO:0000256" key="8">
    <source>
        <dbReference type="ARBA" id="ARBA00023136"/>
    </source>
</evidence>
<dbReference type="SMART" id="SM00267">
    <property type="entry name" value="GGDEF"/>
    <property type="match status" value="1"/>
</dbReference>
<dbReference type="InterPro" id="IPR003660">
    <property type="entry name" value="HAMP_dom"/>
</dbReference>
<dbReference type="InterPro" id="IPR000160">
    <property type="entry name" value="GGDEF_dom"/>
</dbReference>
<keyword evidence="7 11" id="KW-1133">Transmembrane helix</keyword>
<dbReference type="SUPFAM" id="SSF55073">
    <property type="entry name" value="Nucleotide cyclase"/>
    <property type="match status" value="1"/>
</dbReference>
<evidence type="ECO:0000256" key="11">
    <source>
        <dbReference type="SAM" id="Phobius"/>
    </source>
</evidence>
<dbReference type="AlphaFoldDB" id="A0A2I0CMS6"/>
<sequence length="898" mass="99010">MRPGSPSDTPIPWQRYLQALLVFLLASLASLSLLYLHQQQRQAETDQALRQQLRQAVQRFEEEVQQAQSGNAELRRLLARGAEQAELEQLAAQLLTRHPPIVSISTTRKLRVNFIYPLQGNEALLGLDYSVNPEQMSGVERAIAQRDTVLVGPIRLVQSLNLGIVNRTPVFADEGNGELLGLVSIALSLQDTLQRAGLLDLPAGVRLALRGVDGQGEHGQIFHGEASLFRQARLLLNIHLPGGQWQLAADWPQQGLTDSRESRLLLACGQLLALVVALLWFHRRRPRSRTVFSSRPLPLRQLLLGALLLTLLPIIAIGGWLAYEHAQRAAEQISRQLADTISERTQDQLQRFFEAPRSVLALNVEQASVDLLDTQQPDALLQRLLLQLRQHPLLTFVSAGLADGQYYAGSRPPMGPDRGLRMLHARPAEQMQMQIHRVDAANRKGSLVSTGAHFDARQRPWFKAARHNGSMAWYEVYAYAIHDQEQAYATLGIGMSAPLHDSQGRFLGVATADIALPQLSGFLAELSEGTQALVFLLENDDQLLATSSTDALYRRQGEQVERLTSQTSDNPLIRAAGQALRDSGDSEGSLHLQIDGQTYHLDWRPYVLAKGPRLTQVVLLPDSQFASAMQALLHNTLYLGLAVLALGLLIALFVSDWVARPLVALNHWAAQLAAGQWQASPPQRSPVREVSDLARSLDQMARQLQQNTEQLEQRVAQRTAELQQANLQLAELSRTDALTGLGNRRHFDEILADEWARAARSGQLLALLMLDVDHFKLYNDHLGHQAGDQCLKTIASVLQSCARRAGDHVARYGGEEFAVIAADCDLARARQLGETILSVLATLGLPHPHSPLGRVSLSIGVAVRAASNQDSAGELIEQADAALYRAKQNGRNRVEPDA</sequence>
<dbReference type="Pfam" id="PF03924">
    <property type="entry name" value="CHASE"/>
    <property type="match status" value="1"/>
</dbReference>
<evidence type="ECO:0000259" key="12">
    <source>
        <dbReference type="PROSITE" id="PS50839"/>
    </source>
</evidence>
<dbReference type="PROSITE" id="PS50885">
    <property type="entry name" value="HAMP"/>
    <property type="match status" value="1"/>
</dbReference>